<evidence type="ECO:0000256" key="1">
    <source>
        <dbReference type="ARBA" id="ARBA00022801"/>
    </source>
</evidence>
<dbReference type="Gene3D" id="3.20.20.140">
    <property type="entry name" value="Metal-dependent hydrolases"/>
    <property type="match status" value="1"/>
</dbReference>
<dbReference type="InterPro" id="IPR032466">
    <property type="entry name" value="Metal_Hydrolase"/>
</dbReference>
<dbReference type="PANTHER" id="PTHR43794:SF11">
    <property type="entry name" value="AMIDOHYDROLASE-RELATED DOMAIN-CONTAINING PROTEIN"/>
    <property type="match status" value="1"/>
</dbReference>
<dbReference type="RefSeq" id="XP_016230885.1">
    <property type="nucleotide sequence ID" value="XM_016385941.1"/>
</dbReference>
<dbReference type="AlphaFoldDB" id="A0A0D2BH41"/>
<accession>A0A0D2BH41</accession>
<organism evidence="3 4">
    <name type="scientific">Exophiala spinifera</name>
    <dbReference type="NCBI Taxonomy" id="91928"/>
    <lineage>
        <taxon>Eukaryota</taxon>
        <taxon>Fungi</taxon>
        <taxon>Dikarya</taxon>
        <taxon>Ascomycota</taxon>
        <taxon>Pezizomycotina</taxon>
        <taxon>Eurotiomycetes</taxon>
        <taxon>Chaetothyriomycetidae</taxon>
        <taxon>Chaetothyriales</taxon>
        <taxon>Herpotrichiellaceae</taxon>
        <taxon>Exophiala</taxon>
    </lineage>
</organism>
<keyword evidence="1" id="KW-0378">Hydrolase</keyword>
<evidence type="ECO:0000259" key="2">
    <source>
        <dbReference type="Pfam" id="PF01979"/>
    </source>
</evidence>
<dbReference type="GeneID" id="27338716"/>
<dbReference type="Gene3D" id="2.30.40.10">
    <property type="entry name" value="Urease, subunit C, domain 1"/>
    <property type="match status" value="1"/>
</dbReference>
<protein>
    <recommendedName>
        <fullName evidence="2">Amidohydrolase-related domain-containing protein</fullName>
    </recommendedName>
</protein>
<keyword evidence="4" id="KW-1185">Reference proteome</keyword>
<reference evidence="3 4" key="1">
    <citation type="submission" date="2015-01" db="EMBL/GenBank/DDBJ databases">
        <title>The Genome Sequence of Exophiala spinifera CBS89968.</title>
        <authorList>
            <consortium name="The Broad Institute Genomics Platform"/>
            <person name="Cuomo C."/>
            <person name="de Hoog S."/>
            <person name="Gorbushina A."/>
            <person name="Stielow B."/>
            <person name="Teixiera M."/>
            <person name="Abouelleil A."/>
            <person name="Chapman S.B."/>
            <person name="Priest M."/>
            <person name="Young S.K."/>
            <person name="Wortman J."/>
            <person name="Nusbaum C."/>
            <person name="Birren B."/>
        </authorList>
    </citation>
    <scope>NUCLEOTIDE SEQUENCE [LARGE SCALE GENOMIC DNA]</scope>
    <source>
        <strain evidence="3 4">CBS 89968</strain>
    </source>
</reference>
<dbReference type="GO" id="GO:0016810">
    <property type="term" value="F:hydrolase activity, acting on carbon-nitrogen (but not peptide) bonds"/>
    <property type="evidence" value="ECO:0007669"/>
    <property type="project" value="InterPro"/>
</dbReference>
<dbReference type="EMBL" id="KN847500">
    <property type="protein sequence ID" value="KIW10669.1"/>
    <property type="molecule type" value="Genomic_DNA"/>
</dbReference>
<dbReference type="InterPro" id="IPR011059">
    <property type="entry name" value="Metal-dep_hydrolase_composite"/>
</dbReference>
<dbReference type="Proteomes" id="UP000053328">
    <property type="component" value="Unassembled WGS sequence"/>
</dbReference>
<dbReference type="HOGENOM" id="CLU_012358_2_1_1"/>
<dbReference type="VEuPathDB" id="FungiDB:PV08_11633"/>
<dbReference type="STRING" id="91928.A0A0D2BH41"/>
<dbReference type="OrthoDB" id="194468at2759"/>
<dbReference type="InterPro" id="IPR006680">
    <property type="entry name" value="Amidohydro-rel"/>
</dbReference>
<evidence type="ECO:0000313" key="3">
    <source>
        <dbReference type="EMBL" id="KIW10669.1"/>
    </source>
</evidence>
<evidence type="ECO:0000313" key="4">
    <source>
        <dbReference type="Proteomes" id="UP000053328"/>
    </source>
</evidence>
<dbReference type="SUPFAM" id="SSF51556">
    <property type="entry name" value="Metallo-dependent hydrolases"/>
    <property type="match status" value="1"/>
</dbReference>
<gene>
    <name evidence="3" type="ORF">PV08_11633</name>
</gene>
<name>A0A0D2BH41_9EURO</name>
<dbReference type="CDD" id="cd01298">
    <property type="entry name" value="ATZ_TRZ_like"/>
    <property type="match status" value="1"/>
</dbReference>
<sequence>MPLLDSTIETTKSAAATLFTNATIITVDAERTIWLDGAILVNGDRIEAIGKTNSLLENPRSQSHSECKIVDCQGKIIIPGLINTHAHLGQSLLRGLAEDVPLHTWLCDSIWPLEANYEGEDGYVASRLTIAEMLKSGTTCFLEALLTHSSGFENAARAVDEMGIRGCLGKLVKVEGESTKFGMTDPRDRDISGMSITAALAAHERFHGTSNGRLQVWMAAGTPRGSDESSHKAIGDACSAHGIGLTMHCAEAPKDLTIYRESYGCSPVEFCSRTNLVSRDKKTVLAHMVNLDLDRDLPLLRAAGTTVAHNASSNCKLASGIAAVPEMLDAEVNVSLGTDGAPCANTYDMIQEMRVAALVHKGSRRDAAAITAEQVLAMATINGARALGLEKDIGSLEVGKKADFVVVDTSGLHCAPFDSRQVLEGGVDPVTVIVFSCSGADVDKVVVDGDLLVDSGDLVKFDERKIREDAQRAVRRIRNKTDTVQNRLKRKYC</sequence>
<dbReference type="PANTHER" id="PTHR43794">
    <property type="entry name" value="AMINOHYDROLASE SSNA-RELATED"/>
    <property type="match status" value="1"/>
</dbReference>
<dbReference type="InterPro" id="IPR050287">
    <property type="entry name" value="MTA/SAH_deaminase"/>
</dbReference>
<dbReference type="Pfam" id="PF01979">
    <property type="entry name" value="Amidohydro_1"/>
    <property type="match status" value="1"/>
</dbReference>
<feature type="domain" description="Amidohydrolase-related" evidence="2">
    <location>
        <begin position="76"/>
        <end position="451"/>
    </location>
</feature>
<dbReference type="SUPFAM" id="SSF51338">
    <property type="entry name" value="Composite domain of metallo-dependent hydrolases"/>
    <property type="match status" value="1"/>
</dbReference>
<proteinExistence type="predicted"/>